<dbReference type="InterPro" id="IPR016460">
    <property type="entry name" value="COPB1"/>
</dbReference>
<keyword evidence="5" id="KW-0677">Repeat</keyword>
<keyword evidence="11" id="KW-0175">Coiled coil</keyword>
<dbReference type="InterPro" id="IPR011989">
    <property type="entry name" value="ARM-like"/>
</dbReference>
<evidence type="ECO:0000256" key="8">
    <source>
        <dbReference type="ARBA" id="ARBA00023034"/>
    </source>
</evidence>
<evidence type="ECO:0000256" key="6">
    <source>
        <dbReference type="ARBA" id="ARBA00022892"/>
    </source>
</evidence>
<keyword evidence="4" id="KW-0963">Cytoplasm</keyword>
<sequence>MLVSAIHSCAIKFHEVAASVVDLLLESIPELNTVAATEIITFIKQVVEKFPDLRSTIIARLLQSLKFFKSGKVFRGALWIIGEYSNDEKDIQSAWKAIRSNIGKVPILSNETRSEGDDKNATEEASKSGGAPSAGPKILADGTYATESALEQVPLTTKSSSSLSSSKNPLRTLILEGDYHLAVVLSSTLVKLILRLSTLTTKTGLINALKAEAMLIMVSILRATSNKGRKSISDDPLERIAADIKILAEDKELDAKLAKDAFLEDTKQAFKEQLNKQASEARAKELEALHDTAEQVDDAIVFRQLTNKDQLVAEEAVKNELALVEEGSGSDIASNKEDLSSRLKKITQLTGFTDPVYAEAYVKANQYDVTLDVMLVNQTTETLRNLSVEFATLGDLKVVEKPTTQNIGPYGFHRVQCTIKVTSADTGIIFGNIVYDGHHANDSTIIILSDVHVDNNDYVKPASCSEAQFRKMWNEFEWENKINVKSTIPSLKQYFDALLLGTNMKNLTPGAVIGEECRFLSANLYSRSAFGEDALANVCIERSVSGKIVGQVRIRAKTQGLALSFGDKVAAIARKTDKARITKV</sequence>
<evidence type="ECO:0000256" key="4">
    <source>
        <dbReference type="ARBA" id="ARBA00022490"/>
    </source>
</evidence>
<evidence type="ECO:0000256" key="11">
    <source>
        <dbReference type="SAM" id="Coils"/>
    </source>
</evidence>
<keyword evidence="6" id="KW-0931">ER-Golgi transport</keyword>
<dbReference type="GO" id="GO:0030126">
    <property type="term" value="C:COPI vesicle coat"/>
    <property type="evidence" value="ECO:0007669"/>
    <property type="project" value="InterPro"/>
</dbReference>
<evidence type="ECO:0000313" key="16">
    <source>
        <dbReference type="EMBL" id="GMG36030.1"/>
    </source>
</evidence>
<feature type="compositionally biased region" description="Basic and acidic residues" evidence="12">
    <location>
        <begin position="112"/>
        <end position="126"/>
    </location>
</feature>
<gene>
    <name evidence="16" type="ORF">Amon01_000461400</name>
</gene>
<evidence type="ECO:0000256" key="9">
    <source>
        <dbReference type="ARBA" id="ARBA00023136"/>
    </source>
</evidence>
<dbReference type="EMBL" id="BSXU01002277">
    <property type="protein sequence ID" value="GMG36030.1"/>
    <property type="molecule type" value="Genomic_DNA"/>
</dbReference>
<keyword evidence="10" id="KW-0968">Cytoplasmic vesicle</keyword>
<dbReference type="InterPro" id="IPR016024">
    <property type="entry name" value="ARM-type_fold"/>
</dbReference>
<feature type="domain" description="Coatomer beta subunit C-terminal" evidence="14">
    <location>
        <begin position="296"/>
        <end position="437"/>
    </location>
</feature>
<comment type="subcellular location">
    <subcellularLocation>
        <location evidence="2">Cytoplasmic vesicle</location>
        <location evidence="2">COPI-coated vesicle membrane</location>
        <topology evidence="2">Peripheral membrane protein</topology>
        <orientation evidence="2">Cytoplasmic side</orientation>
    </subcellularLocation>
    <subcellularLocation>
        <location evidence="1">Golgi apparatus membrane</location>
        <topology evidence="1">Peripheral membrane protein</topology>
        <orientation evidence="1">Cytoplasmic side</orientation>
    </subcellularLocation>
</comment>
<evidence type="ECO:0000259" key="13">
    <source>
        <dbReference type="Pfam" id="PF01602"/>
    </source>
</evidence>
<keyword evidence="3" id="KW-0813">Transport</keyword>
<evidence type="ECO:0000259" key="14">
    <source>
        <dbReference type="Pfam" id="PF07718"/>
    </source>
</evidence>
<evidence type="ECO:0000313" key="17">
    <source>
        <dbReference type="Proteomes" id="UP001165063"/>
    </source>
</evidence>
<keyword evidence="17" id="KW-1185">Reference proteome</keyword>
<dbReference type="Pfam" id="PF01602">
    <property type="entry name" value="Adaptin_N"/>
    <property type="match status" value="1"/>
</dbReference>
<dbReference type="InterPro" id="IPR029446">
    <property type="entry name" value="COPB1_appendage_platform_dom"/>
</dbReference>
<evidence type="ECO:0000259" key="15">
    <source>
        <dbReference type="Pfam" id="PF14806"/>
    </source>
</evidence>
<dbReference type="AlphaFoldDB" id="A0A9W7DHD3"/>
<protein>
    <submittedName>
        <fullName evidence="16">Unnamed protein product</fullName>
    </submittedName>
</protein>
<evidence type="ECO:0000256" key="5">
    <source>
        <dbReference type="ARBA" id="ARBA00022737"/>
    </source>
</evidence>
<keyword evidence="9" id="KW-0472">Membrane</keyword>
<reference evidence="16" key="1">
    <citation type="submission" date="2023-04" db="EMBL/GenBank/DDBJ databases">
        <title>Ambrosiozyma monospora NBRC 1965.</title>
        <authorList>
            <person name="Ichikawa N."/>
            <person name="Sato H."/>
            <person name="Tonouchi N."/>
        </authorList>
    </citation>
    <scope>NUCLEOTIDE SEQUENCE</scope>
    <source>
        <strain evidence="16">NBRC 1965</strain>
    </source>
</reference>
<dbReference type="PANTHER" id="PTHR10635">
    <property type="entry name" value="COATOMER SUBUNIT BETA"/>
    <property type="match status" value="1"/>
</dbReference>
<comment type="caution">
    <text evidence="16">The sequence shown here is derived from an EMBL/GenBank/DDBJ whole genome shotgun (WGS) entry which is preliminary data.</text>
</comment>
<dbReference type="GO" id="GO:0000139">
    <property type="term" value="C:Golgi membrane"/>
    <property type="evidence" value="ECO:0007669"/>
    <property type="project" value="UniProtKB-SubCell"/>
</dbReference>
<keyword evidence="8" id="KW-0333">Golgi apparatus</keyword>
<feature type="coiled-coil region" evidence="11">
    <location>
        <begin position="267"/>
        <end position="296"/>
    </location>
</feature>
<accession>A0A9W7DHD3</accession>
<keyword evidence="7" id="KW-0653">Protein transport</keyword>
<dbReference type="InterPro" id="IPR002553">
    <property type="entry name" value="Clathrin/coatomer_adapt-like_N"/>
</dbReference>
<evidence type="ECO:0000256" key="7">
    <source>
        <dbReference type="ARBA" id="ARBA00022927"/>
    </source>
</evidence>
<evidence type="ECO:0000256" key="10">
    <source>
        <dbReference type="ARBA" id="ARBA00023329"/>
    </source>
</evidence>
<feature type="domain" description="Clathrin/coatomer adaptor adaptin-like N-terminal" evidence="13">
    <location>
        <begin position="2"/>
        <end position="114"/>
    </location>
</feature>
<name>A0A9W7DHD3_AMBMO</name>
<dbReference type="Gene3D" id="1.25.10.10">
    <property type="entry name" value="Leucine-rich Repeat Variant"/>
    <property type="match status" value="1"/>
</dbReference>
<feature type="domain" description="Coatomer beta subunit appendage platform" evidence="15">
    <location>
        <begin position="442"/>
        <end position="569"/>
    </location>
</feature>
<evidence type="ECO:0000256" key="1">
    <source>
        <dbReference type="ARBA" id="ARBA00004255"/>
    </source>
</evidence>
<feature type="region of interest" description="Disordered" evidence="12">
    <location>
        <begin position="109"/>
        <end position="137"/>
    </location>
</feature>
<dbReference type="GO" id="GO:0006886">
    <property type="term" value="P:intracellular protein transport"/>
    <property type="evidence" value="ECO:0007669"/>
    <property type="project" value="InterPro"/>
</dbReference>
<evidence type="ECO:0000256" key="3">
    <source>
        <dbReference type="ARBA" id="ARBA00022448"/>
    </source>
</evidence>
<dbReference type="PANTHER" id="PTHR10635:SF0">
    <property type="entry name" value="COATOMER SUBUNIT BETA"/>
    <property type="match status" value="1"/>
</dbReference>
<dbReference type="Pfam" id="PF14806">
    <property type="entry name" value="Coatomer_b_Cpla"/>
    <property type="match status" value="1"/>
</dbReference>
<dbReference type="SUPFAM" id="SSF48371">
    <property type="entry name" value="ARM repeat"/>
    <property type="match status" value="1"/>
</dbReference>
<dbReference type="OrthoDB" id="10261439at2759"/>
<dbReference type="Proteomes" id="UP001165063">
    <property type="component" value="Unassembled WGS sequence"/>
</dbReference>
<dbReference type="Pfam" id="PF07718">
    <property type="entry name" value="Coatamer_beta_C"/>
    <property type="match status" value="1"/>
</dbReference>
<organism evidence="16 17">
    <name type="scientific">Ambrosiozyma monospora</name>
    <name type="common">Yeast</name>
    <name type="synonym">Endomycopsis monosporus</name>
    <dbReference type="NCBI Taxonomy" id="43982"/>
    <lineage>
        <taxon>Eukaryota</taxon>
        <taxon>Fungi</taxon>
        <taxon>Dikarya</taxon>
        <taxon>Ascomycota</taxon>
        <taxon>Saccharomycotina</taxon>
        <taxon>Pichiomycetes</taxon>
        <taxon>Pichiales</taxon>
        <taxon>Pichiaceae</taxon>
        <taxon>Ambrosiozyma</taxon>
    </lineage>
</organism>
<dbReference type="GO" id="GO:0006891">
    <property type="term" value="P:intra-Golgi vesicle-mediated transport"/>
    <property type="evidence" value="ECO:0007669"/>
    <property type="project" value="TreeGrafter"/>
</dbReference>
<dbReference type="GO" id="GO:0006888">
    <property type="term" value="P:endoplasmic reticulum to Golgi vesicle-mediated transport"/>
    <property type="evidence" value="ECO:0007669"/>
    <property type="project" value="TreeGrafter"/>
</dbReference>
<proteinExistence type="predicted"/>
<evidence type="ECO:0000256" key="12">
    <source>
        <dbReference type="SAM" id="MobiDB-lite"/>
    </source>
</evidence>
<dbReference type="InterPro" id="IPR011710">
    <property type="entry name" value="Coatomer_bsu_C"/>
</dbReference>
<dbReference type="GO" id="GO:0005198">
    <property type="term" value="F:structural molecule activity"/>
    <property type="evidence" value="ECO:0007669"/>
    <property type="project" value="InterPro"/>
</dbReference>
<evidence type="ECO:0000256" key="2">
    <source>
        <dbReference type="ARBA" id="ARBA00004347"/>
    </source>
</evidence>